<dbReference type="RefSeq" id="WP_109262502.1">
    <property type="nucleotide sequence ID" value="NZ_QEWP01000001.1"/>
</dbReference>
<dbReference type="Gene3D" id="3.60.21.10">
    <property type="match status" value="1"/>
</dbReference>
<protein>
    <submittedName>
        <fullName evidence="7">UDP-2,3-diacylglucosamine hydrolase</fullName>
    </submittedName>
</protein>
<dbReference type="AlphaFoldDB" id="A0A2U2BDE1"/>
<organism evidence="7 8">
    <name type="scientific">Marinilabilia rubra</name>
    <dbReference type="NCBI Taxonomy" id="2162893"/>
    <lineage>
        <taxon>Bacteria</taxon>
        <taxon>Pseudomonadati</taxon>
        <taxon>Bacteroidota</taxon>
        <taxon>Bacteroidia</taxon>
        <taxon>Marinilabiliales</taxon>
        <taxon>Marinilabiliaceae</taxon>
        <taxon>Marinilabilia</taxon>
    </lineage>
</organism>
<evidence type="ECO:0000313" key="8">
    <source>
        <dbReference type="Proteomes" id="UP000244956"/>
    </source>
</evidence>
<name>A0A2U2BDE1_9BACT</name>
<accession>A0A2U2BDE1</accession>
<dbReference type="GO" id="GO:0046872">
    <property type="term" value="F:metal ion binding"/>
    <property type="evidence" value="ECO:0007669"/>
    <property type="project" value="UniProtKB-KW"/>
</dbReference>
<evidence type="ECO:0000256" key="4">
    <source>
        <dbReference type="ARBA" id="ARBA00023136"/>
    </source>
</evidence>
<dbReference type="InterPro" id="IPR029052">
    <property type="entry name" value="Metallo-depent_PP-like"/>
</dbReference>
<evidence type="ECO:0000256" key="3">
    <source>
        <dbReference type="ARBA" id="ARBA00022723"/>
    </source>
</evidence>
<proteinExistence type="predicted"/>
<dbReference type="SUPFAM" id="SSF56300">
    <property type="entry name" value="Metallo-dependent phosphatases"/>
    <property type="match status" value="1"/>
</dbReference>
<dbReference type="Proteomes" id="UP000244956">
    <property type="component" value="Unassembled WGS sequence"/>
</dbReference>
<gene>
    <name evidence="7" type="ORF">DDZ16_00735</name>
</gene>
<keyword evidence="5" id="KW-0464">Manganese</keyword>
<dbReference type="PANTHER" id="PTHR34990:SF2">
    <property type="entry name" value="BLL8164 PROTEIN"/>
    <property type="match status" value="1"/>
</dbReference>
<feature type="domain" description="Calcineurin-like phosphoesterase" evidence="6">
    <location>
        <begin position="16"/>
        <end position="211"/>
    </location>
</feature>
<keyword evidence="4" id="KW-0472">Membrane</keyword>
<evidence type="ECO:0000256" key="5">
    <source>
        <dbReference type="ARBA" id="ARBA00023211"/>
    </source>
</evidence>
<keyword evidence="3" id="KW-0479">Metal-binding</keyword>
<keyword evidence="2" id="KW-0997">Cell inner membrane</keyword>
<dbReference type="OrthoDB" id="9802481at2"/>
<dbReference type="EMBL" id="QEWP01000001">
    <property type="protein sequence ID" value="PWE01047.1"/>
    <property type="molecule type" value="Genomic_DNA"/>
</dbReference>
<evidence type="ECO:0000259" key="6">
    <source>
        <dbReference type="Pfam" id="PF00149"/>
    </source>
</evidence>
<dbReference type="PANTHER" id="PTHR34990">
    <property type="entry name" value="UDP-2,3-DIACYLGLUCOSAMINE HYDROLASE-RELATED"/>
    <property type="match status" value="1"/>
</dbReference>
<dbReference type="InterPro" id="IPR043461">
    <property type="entry name" value="LpxH-like"/>
</dbReference>
<dbReference type="CDD" id="cd07398">
    <property type="entry name" value="MPP_YbbF-LpxH"/>
    <property type="match status" value="1"/>
</dbReference>
<sequence length="284" mass="32405">MQKIKHIKKRRIKASVISDLHLGTYGCKAPQILDYLKGIDPEILVLNGDIVDGWQFTRSYFPPSHLKVVRQLIKMMEQGTRLIYVAGNHDEVMRRFAGLKLGNFSFVNKVVLTIDGKKSWIFHGDVFDVFMHHSKWLARLGAKGYGMLTILNKLVNRVLSVFGKKRLSISRSIKEKVKGSGHAISRFERTVAGIGVEKEYEYVICGHIHTPADKTIKADKGKIRYLNSGDWVESLTALEYENGDWQLKYWEPHWSETEELSADESFSRPSKAVFISAFKEVMGS</sequence>
<reference evidence="7 8" key="1">
    <citation type="submission" date="2018-05" db="EMBL/GenBank/DDBJ databases">
        <title>Marinilabilia rubrum sp. nov., isolated from saltern sediment.</title>
        <authorList>
            <person name="Zhang R."/>
        </authorList>
    </citation>
    <scope>NUCLEOTIDE SEQUENCE [LARGE SCALE GENOMIC DNA]</scope>
    <source>
        <strain evidence="7 8">WTE16</strain>
    </source>
</reference>
<dbReference type="GO" id="GO:0016020">
    <property type="term" value="C:membrane"/>
    <property type="evidence" value="ECO:0007669"/>
    <property type="project" value="GOC"/>
</dbReference>
<evidence type="ECO:0000313" key="7">
    <source>
        <dbReference type="EMBL" id="PWE01047.1"/>
    </source>
</evidence>
<dbReference type="GO" id="GO:0008758">
    <property type="term" value="F:UDP-2,3-diacylglucosamine hydrolase activity"/>
    <property type="evidence" value="ECO:0007669"/>
    <property type="project" value="TreeGrafter"/>
</dbReference>
<keyword evidence="8" id="KW-1185">Reference proteome</keyword>
<comment type="caution">
    <text evidence="7">The sequence shown here is derived from an EMBL/GenBank/DDBJ whole genome shotgun (WGS) entry which is preliminary data.</text>
</comment>
<dbReference type="InterPro" id="IPR004843">
    <property type="entry name" value="Calcineurin-like_PHP"/>
</dbReference>
<dbReference type="GO" id="GO:0009245">
    <property type="term" value="P:lipid A biosynthetic process"/>
    <property type="evidence" value="ECO:0007669"/>
    <property type="project" value="TreeGrafter"/>
</dbReference>
<dbReference type="Pfam" id="PF00149">
    <property type="entry name" value="Metallophos"/>
    <property type="match status" value="1"/>
</dbReference>
<keyword evidence="7" id="KW-0378">Hydrolase</keyword>
<evidence type="ECO:0000256" key="1">
    <source>
        <dbReference type="ARBA" id="ARBA00022475"/>
    </source>
</evidence>
<keyword evidence="1" id="KW-1003">Cell membrane</keyword>
<evidence type="ECO:0000256" key="2">
    <source>
        <dbReference type="ARBA" id="ARBA00022519"/>
    </source>
</evidence>